<sequence>MTPSPGKLTTSPTLRKVALNHCRSHFPLLHVSPQRESLTPLHEACLVGHKRITHLLLALGADITAKTQDGYTPLLCAAGNGHVEVAKVLIGAGCDGNELISPIGINALHIAAWTGQAHVVKTLLEMGVEVETPSKMQKTAIEFAIEQGHTEVMEEIRNHRKKLDKGIHDKSFFQKKIMQVGDKIRGYYEETLKQEVEYFEEQMEEQSLKEENTIALLKGEIERLKRGEGPSKAPFRRKAATITEPPTSNITNGKKYSNFKRKIVFPGLAKFVPLDKVSESDRETDPDSDLEEGTDTPSSGTSSVETTVSSPTVTDTSPVTRRVSRPRTVRQKSMVDLVSEMEQKEHSMTNLRKPEGSEDSVNLHSSLKSPHRDTSAKDASSTSPRRVTFSSSVMPEPPPYKPLQKVEESSDMLSPLSSDPPDDVGKVSPSSSVRQLQRQKRKMERQ</sequence>
<dbReference type="OrthoDB" id="10068918at2759"/>
<evidence type="ECO:0000256" key="4">
    <source>
        <dbReference type="SAM" id="MobiDB-lite"/>
    </source>
</evidence>
<feature type="compositionally biased region" description="Low complexity" evidence="4">
    <location>
        <begin position="296"/>
        <end position="321"/>
    </location>
</feature>
<evidence type="ECO:0000256" key="2">
    <source>
        <dbReference type="ARBA" id="ARBA00023043"/>
    </source>
</evidence>
<feature type="compositionally biased region" description="Basic residues" evidence="4">
    <location>
        <begin position="437"/>
        <end position="446"/>
    </location>
</feature>
<organism evidence="5 6">
    <name type="scientific">Stichopus japonicus</name>
    <name type="common">Sea cucumber</name>
    <dbReference type="NCBI Taxonomy" id="307972"/>
    <lineage>
        <taxon>Eukaryota</taxon>
        <taxon>Metazoa</taxon>
        <taxon>Echinodermata</taxon>
        <taxon>Eleutherozoa</taxon>
        <taxon>Echinozoa</taxon>
        <taxon>Holothuroidea</taxon>
        <taxon>Aspidochirotacea</taxon>
        <taxon>Aspidochirotida</taxon>
        <taxon>Stichopodidae</taxon>
        <taxon>Apostichopus</taxon>
    </lineage>
</organism>
<dbReference type="PROSITE" id="PS50088">
    <property type="entry name" value="ANK_REPEAT"/>
    <property type="match status" value="3"/>
</dbReference>
<dbReference type="Gene3D" id="1.25.40.20">
    <property type="entry name" value="Ankyrin repeat-containing domain"/>
    <property type="match status" value="1"/>
</dbReference>
<dbReference type="InterPro" id="IPR036770">
    <property type="entry name" value="Ankyrin_rpt-contain_sf"/>
</dbReference>
<keyword evidence="1" id="KW-0677">Repeat</keyword>
<dbReference type="SUPFAM" id="SSF48403">
    <property type="entry name" value="Ankyrin repeat"/>
    <property type="match status" value="1"/>
</dbReference>
<dbReference type="Pfam" id="PF12796">
    <property type="entry name" value="Ank_2"/>
    <property type="match status" value="2"/>
</dbReference>
<feature type="compositionally biased region" description="Basic and acidic residues" evidence="4">
    <location>
        <begin position="276"/>
        <end position="285"/>
    </location>
</feature>
<protein>
    <submittedName>
        <fullName evidence="5">Putative inversin-A</fullName>
    </submittedName>
</protein>
<feature type="compositionally biased region" description="Polar residues" evidence="4">
    <location>
        <begin position="244"/>
        <end position="254"/>
    </location>
</feature>
<evidence type="ECO:0000313" key="6">
    <source>
        <dbReference type="Proteomes" id="UP000230750"/>
    </source>
</evidence>
<feature type="repeat" description="ANK" evidence="3">
    <location>
        <begin position="69"/>
        <end position="95"/>
    </location>
</feature>
<evidence type="ECO:0000256" key="3">
    <source>
        <dbReference type="PROSITE-ProRule" id="PRU00023"/>
    </source>
</evidence>
<keyword evidence="6" id="KW-1185">Reference proteome</keyword>
<name>A0A2G8KPJ0_STIJA</name>
<feature type="region of interest" description="Disordered" evidence="4">
    <location>
        <begin position="276"/>
        <end position="446"/>
    </location>
</feature>
<proteinExistence type="predicted"/>
<dbReference type="PRINTS" id="PR01415">
    <property type="entry name" value="ANKYRIN"/>
</dbReference>
<dbReference type="EMBL" id="MRZV01000441">
    <property type="protein sequence ID" value="PIK49929.1"/>
    <property type="molecule type" value="Genomic_DNA"/>
</dbReference>
<accession>A0A2G8KPJ0</accession>
<keyword evidence="2 3" id="KW-0040">ANK repeat</keyword>
<evidence type="ECO:0000256" key="1">
    <source>
        <dbReference type="ARBA" id="ARBA00022737"/>
    </source>
</evidence>
<dbReference type="PANTHER" id="PTHR24198">
    <property type="entry name" value="ANKYRIN REPEAT AND PROTEIN KINASE DOMAIN-CONTAINING PROTEIN"/>
    <property type="match status" value="1"/>
</dbReference>
<feature type="compositionally biased region" description="Polar residues" evidence="4">
    <location>
        <begin position="359"/>
        <end position="368"/>
    </location>
</feature>
<feature type="compositionally biased region" description="Basic and acidic residues" evidence="4">
    <location>
        <begin position="341"/>
        <end position="356"/>
    </location>
</feature>
<dbReference type="Proteomes" id="UP000230750">
    <property type="component" value="Unassembled WGS sequence"/>
</dbReference>
<feature type="repeat" description="ANK" evidence="3">
    <location>
        <begin position="103"/>
        <end position="135"/>
    </location>
</feature>
<reference evidence="5 6" key="1">
    <citation type="journal article" date="2017" name="PLoS Biol.">
        <title>The sea cucumber genome provides insights into morphological evolution and visceral regeneration.</title>
        <authorList>
            <person name="Zhang X."/>
            <person name="Sun L."/>
            <person name="Yuan J."/>
            <person name="Sun Y."/>
            <person name="Gao Y."/>
            <person name="Zhang L."/>
            <person name="Li S."/>
            <person name="Dai H."/>
            <person name="Hamel J.F."/>
            <person name="Liu C."/>
            <person name="Yu Y."/>
            <person name="Liu S."/>
            <person name="Lin W."/>
            <person name="Guo K."/>
            <person name="Jin S."/>
            <person name="Xu P."/>
            <person name="Storey K.B."/>
            <person name="Huan P."/>
            <person name="Zhang T."/>
            <person name="Zhou Y."/>
            <person name="Zhang J."/>
            <person name="Lin C."/>
            <person name="Li X."/>
            <person name="Xing L."/>
            <person name="Huo D."/>
            <person name="Sun M."/>
            <person name="Wang L."/>
            <person name="Mercier A."/>
            <person name="Li F."/>
            <person name="Yang H."/>
            <person name="Xiang J."/>
        </authorList>
    </citation>
    <scope>NUCLEOTIDE SEQUENCE [LARGE SCALE GENOMIC DNA]</scope>
    <source>
        <strain evidence="5">Shaxun</strain>
        <tissue evidence="5">Muscle</tissue>
    </source>
</reference>
<dbReference type="AlphaFoldDB" id="A0A2G8KPJ0"/>
<dbReference type="PANTHER" id="PTHR24198:SF165">
    <property type="entry name" value="ANKYRIN REPEAT-CONTAINING PROTEIN-RELATED"/>
    <property type="match status" value="1"/>
</dbReference>
<comment type="caution">
    <text evidence="5">The sequence shown here is derived from an EMBL/GenBank/DDBJ whole genome shotgun (WGS) entry which is preliminary data.</text>
</comment>
<dbReference type="STRING" id="307972.A0A2G8KPJ0"/>
<dbReference type="PROSITE" id="PS50297">
    <property type="entry name" value="ANK_REP_REGION"/>
    <property type="match status" value="3"/>
</dbReference>
<dbReference type="SMART" id="SM00248">
    <property type="entry name" value="ANK"/>
    <property type="match status" value="4"/>
</dbReference>
<gene>
    <name evidence="5" type="ORF">BSL78_13199</name>
</gene>
<feature type="compositionally biased region" description="Polar residues" evidence="4">
    <location>
        <begin position="377"/>
        <end position="393"/>
    </location>
</feature>
<feature type="repeat" description="ANK" evidence="3">
    <location>
        <begin position="36"/>
        <end position="68"/>
    </location>
</feature>
<feature type="region of interest" description="Disordered" evidence="4">
    <location>
        <begin position="225"/>
        <end position="254"/>
    </location>
</feature>
<dbReference type="InterPro" id="IPR002110">
    <property type="entry name" value="Ankyrin_rpt"/>
</dbReference>
<evidence type="ECO:0000313" key="5">
    <source>
        <dbReference type="EMBL" id="PIK49929.1"/>
    </source>
</evidence>